<dbReference type="NCBIfam" id="TIGR00293">
    <property type="entry name" value="prefoldin subunit alpha"/>
    <property type="match status" value="1"/>
</dbReference>
<dbReference type="GO" id="GO:0016272">
    <property type="term" value="C:prefoldin complex"/>
    <property type="evidence" value="ECO:0007669"/>
    <property type="project" value="InterPro"/>
</dbReference>
<keyword evidence="2" id="KW-0175">Coiled coil</keyword>
<dbReference type="GO" id="GO:0051082">
    <property type="term" value="F:unfolded protein binding"/>
    <property type="evidence" value="ECO:0007669"/>
    <property type="project" value="InterPro"/>
</dbReference>
<comment type="caution">
    <text evidence="3">The sequence shown here is derived from an EMBL/GenBank/DDBJ whole genome shotgun (WGS) entry which is preliminary data.</text>
</comment>
<name>A0A645DF69_9ZZZZ</name>
<dbReference type="Gene3D" id="1.10.287.370">
    <property type="match status" value="1"/>
</dbReference>
<accession>A0A645DF69</accession>
<dbReference type="PANTHER" id="PTHR12674:SF2">
    <property type="entry name" value="PREFOLDIN SUBUNIT 5"/>
    <property type="match status" value="1"/>
</dbReference>
<dbReference type="InterPro" id="IPR009053">
    <property type="entry name" value="Prefoldin"/>
</dbReference>
<dbReference type="SUPFAM" id="SSF46579">
    <property type="entry name" value="Prefoldin"/>
    <property type="match status" value="1"/>
</dbReference>
<protein>
    <submittedName>
        <fullName evidence="3">Prefoldin subunit alpha</fullName>
    </submittedName>
</protein>
<evidence type="ECO:0000256" key="1">
    <source>
        <dbReference type="ARBA" id="ARBA00010048"/>
    </source>
</evidence>
<dbReference type="InterPro" id="IPR004127">
    <property type="entry name" value="Prefoldin_subunit_alpha"/>
</dbReference>
<evidence type="ECO:0000313" key="3">
    <source>
        <dbReference type="EMBL" id="MPM87678.1"/>
    </source>
</evidence>
<gene>
    <name evidence="3" type="primary">pfdA_3</name>
    <name evidence="3" type="ORF">SDC9_134778</name>
</gene>
<feature type="coiled-coil region" evidence="2">
    <location>
        <begin position="6"/>
        <end position="33"/>
    </location>
</feature>
<dbReference type="HAMAP" id="MF_00308">
    <property type="entry name" value="PfdA"/>
    <property type="match status" value="1"/>
</dbReference>
<dbReference type="Pfam" id="PF02996">
    <property type="entry name" value="Prefoldin"/>
    <property type="match status" value="1"/>
</dbReference>
<evidence type="ECO:0000256" key="2">
    <source>
        <dbReference type="SAM" id="Coils"/>
    </source>
</evidence>
<sequence length="138" mass="15014">MQDNELRQSMALLEAYNSQLEALAKQSQLLQMSLSEIVRAREALRALKGTEEGEEMLVPVGASIFVPAAATAKRSAIVSIGSRVSMEMNLDAALDYIKRNSDEISEALGKISETVKSLEATAQNLAATVQEEMTRRGQ</sequence>
<dbReference type="EMBL" id="VSSQ01035462">
    <property type="protein sequence ID" value="MPM87678.1"/>
    <property type="molecule type" value="Genomic_DNA"/>
</dbReference>
<reference evidence="3" key="1">
    <citation type="submission" date="2019-08" db="EMBL/GenBank/DDBJ databases">
        <authorList>
            <person name="Kucharzyk K."/>
            <person name="Murdoch R.W."/>
            <person name="Higgins S."/>
            <person name="Loffler F."/>
        </authorList>
    </citation>
    <scope>NUCLEOTIDE SEQUENCE</scope>
</reference>
<dbReference type="CDD" id="cd23160">
    <property type="entry name" value="Prefoldin_alpha_GimC"/>
    <property type="match status" value="1"/>
</dbReference>
<dbReference type="AlphaFoldDB" id="A0A645DF69"/>
<comment type="similarity">
    <text evidence="1">Belongs to the prefoldin subunit alpha family.</text>
</comment>
<proteinExistence type="inferred from homology"/>
<dbReference type="PANTHER" id="PTHR12674">
    <property type="entry name" value="PREFOLDIN SUBUNIT 5"/>
    <property type="match status" value="1"/>
</dbReference>
<dbReference type="GO" id="GO:0005737">
    <property type="term" value="C:cytoplasm"/>
    <property type="evidence" value="ECO:0007669"/>
    <property type="project" value="TreeGrafter"/>
</dbReference>
<dbReference type="GO" id="GO:0006457">
    <property type="term" value="P:protein folding"/>
    <property type="evidence" value="ECO:0007669"/>
    <property type="project" value="InterPro"/>
</dbReference>
<dbReference type="InterPro" id="IPR011599">
    <property type="entry name" value="PFD_alpha_archaea"/>
</dbReference>
<organism evidence="3">
    <name type="scientific">bioreactor metagenome</name>
    <dbReference type="NCBI Taxonomy" id="1076179"/>
    <lineage>
        <taxon>unclassified sequences</taxon>
        <taxon>metagenomes</taxon>
        <taxon>ecological metagenomes</taxon>
    </lineage>
</organism>